<evidence type="ECO:0000259" key="1">
    <source>
        <dbReference type="Pfam" id="PF22600"/>
    </source>
</evidence>
<dbReference type="PANTHER" id="PTHR12271:SF40">
    <property type="entry name" value="POLY(A) RNA POLYMERASE GLD2"/>
    <property type="match status" value="1"/>
</dbReference>
<dbReference type="Pfam" id="PF22600">
    <property type="entry name" value="MTPAP-like_central"/>
    <property type="match status" value="1"/>
</dbReference>
<dbReference type="AlphaFoldDB" id="A0AAD5Y5Y1"/>
<name>A0AAD5Y5Y1_9FUNG</name>
<comment type="caution">
    <text evidence="2">The sequence shown here is derived from an EMBL/GenBank/DDBJ whole genome shotgun (WGS) entry which is preliminary data.</text>
</comment>
<proteinExistence type="predicted"/>
<dbReference type="Gene3D" id="3.30.460.10">
    <property type="entry name" value="Beta Polymerase, domain 2"/>
    <property type="match status" value="1"/>
</dbReference>
<sequence length="612" mass="69147">MDTEPLSNVLYVKPELLDLVSSLQSQDTIITANTLVQEEHVVISKNRKVTIPKNIQDNQTVEDLFKTLAQIMYAALCHHGKRESGKLSGDVALIHSKLVESGKDLPPLPTRGLLKNMKEGFVVVNGLERTSVQYDSSNFTFYLEPTTEILDTDIPCEQEYITVASKHLFTPQSPVVALIAAIIYSKEELSANTSALGSEIRQLKENLEDKGFKLEKLPSKPFVYFVEGRNQNISINGSVFCLNYQKTTNGDGRFTLVELEDGAIDEDTIVLDPEYLANVHYKKTKQVSFQLDPNYQKKDLKSKIVREYYASFIKPHLLKDNRQGFVKRLQQILNKGGRQKVQVQLFGSSVNNLGFKDSDIDITLVTETDKHPFQNMFKLASVLGNGGMIDVNPIRGARVPICKFRDPRLNIDCDVNVGHCLGVYNSQLIRTYTIIEPKCRKLILLVKDFAKKRNINDPTSNSISSYAYSLMVIAYLQEVEGLITLQEDGGERTTIRVPEINREKSKFRTVDVTFISDCNHPKIQSYKPISKSVDELFYEFLIYFGYKFTYDKIISVKGGMVDTADCLYVLDPFEVDRNCTSMVGGNLGTIVKEFQHGVQLFEKGDLKGLFNK</sequence>
<evidence type="ECO:0000313" key="2">
    <source>
        <dbReference type="EMBL" id="KAJ3254128.1"/>
    </source>
</evidence>
<dbReference type="SUPFAM" id="SSF81631">
    <property type="entry name" value="PAP/OAS1 substrate-binding domain"/>
    <property type="match status" value="1"/>
</dbReference>
<keyword evidence="3" id="KW-1185">Reference proteome</keyword>
<feature type="domain" description="Poly(A) RNA polymerase mitochondrial-like central palm" evidence="1">
    <location>
        <begin position="319"/>
        <end position="433"/>
    </location>
</feature>
<evidence type="ECO:0000313" key="3">
    <source>
        <dbReference type="Proteomes" id="UP001210925"/>
    </source>
</evidence>
<dbReference type="GO" id="GO:0010605">
    <property type="term" value="P:negative regulation of macromolecule metabolic process"/>
    <property type="evidence" value="ECO:0007669"/>
    <property type="project" value="UniProtKB-ARBA"/>
</dbReference>
<dbReference type="InterPro" id="IPR043519">
    <property type="entry name" value="NT_sf"/>
</dbReference>
<dbReference type="SUPFAM" id="SSF81301">
    <property type="entry name" value="Nucleotidyltransferase"/>
    <property type="match status" value="1"/>
</dbReference>
<organism evidence="2 3">
    <name type="scientific">Boothiomyces macroporosus</name>
    <dbReference type="NCBI Taxonomy" id="261099"/>
    <lineage>
        <taxon>Eukaryota</taxon>
        <taxon>Fungi</taxon>
        <taxon>Fungi incertae sedis</taxon>
        <taxon>Chytridiomycota</taxon>
        <taxon>Chytridiomycota incertae sedis</taxon>
        <taxon>Chytridiomycetes</taxon>
        <taxon>Rhizophydiales</taxon>
        <taxon>Terramycetaceae</taxon>
        <taxon>Boothiomyces</taxon>
    </lineage>
</organism>
<dbReference type="GO" id="GO:0016779">
    <property type="term" value="F:nucleotidyltransferase activity"/>
    <property type="evidence" value="ECO:0007669"/>
    <property type="project" value="UniProtKB-ARBA"/>
</dbReference>
<dbReference type="CDD" id="cd05402">
    <property type="entry name" value="NT_PAP_TUTase"/>
    <property type="match status" value="1"/>
</dbReference>
<dbReference type="EMBL" id="JADGKB010000092">
    <property type="protein sequence ID" value="KAJ3254128.1"/>
    <property type="molecule type" value="Genomic_DNA"/>
</dbReference>
<accession>A0AAD5Y5Y1</accession>
<dbReference type="Gene3D" id="1.10.1410.10">
    <property type="match status" value="1"/>
</dbReference>
<dbReference type="Proteomes" id="UP001210925">
    <property type="component" value="Unassembled WGS sequence"/>
</dbReference>
<gene>
    <name evidence="2" type="ORF">HK103_007516</name>
</gene>
<protein>
    <recommendedName>
        <fullName evidence="1">Poly(A) RNA polymerase mitochondrial-like central palm domain-containing protein</fullName>
    </recommendedName>
</protein>
<dbReference type="InterPro" id="IPR054708">
    <property type="entry name" value="MTPAP-like_central"/>
</dbReference>
<dbReference type="PANTHER" id="PTHR12271">
    <property type="entry name" value="POLY A POLYMERASE CID PAP -RELATED"/>
    <property type="match status" value="1"/>
</dbReference>
<reference evidence="2" key="1">
    <citation type="submission" date="2020-05" db="EMBL/GenBank/DDBJ databases">
        <title>Phylogenomic resolution of chytrid fungi.</title>
        <authorList>
            <person name="Stajich J.E."/>
            <person name="Amses K."/>
            <person name="Simmons R."/>
            <person name="Seto K."/>
            <person name="Myers J."/>
            <person name="Bonds A."/>
            <person name="Quandt C.A."/>
            <person name="Barry K."/>
            <person name="Liu P."/>
            <person name="Grigoriev I."/>
            <person name="Longcore J.E."/>
            <person name="James T.Y."/>
        </authorList>
    </citation>
    <scope>NUCLEOTIDE SEQUENCE</scope>
    <source>
        <strain evidence="2">PLAUS21</strain>
    </source>
</reference>
<dbReference type="GO" id="GO:0031123">
    <property type="term" value="P:RNA 3'-end processing"/>
    <property type="evidence" value="ECO:0007669"/>
    <property type="project" value="TreeGrafter"/>
</dbReference>